<dbReference type="PANTHER" id="PTHR31339">
    <property type="entry name" value="PECTIN LYASE-RELATED"/>
    <property type="match status" value="1"/>
</dbReference>
<dbReference type="InterPro" id="IPR011050">
    <property type="entry name" value="Pectin_lyase_fold/virulence"/>
</dbReference>
<dbReference type="SUPFAM" id="SSF51126">
    <property type="entry name" value="Pectin lyase-like"/>
    <property type="match status" value="1"/>
</dbReference>
<evidence type="ECO:0000313" key="2">
    <source>
        <dbReference type="EMBL" id="NML42006.1"/>
    </source>
</evidence>
<accession>A0A848GTR2</accession>
<name>A0A848GTR2_9BACT</name>
<reference evidence="2 3" key="1">
    <citation type="submission" date="2020-04" db="EMBL/GenBank/DDBJ databases">
        <title>Chitinophaga sp. G-6-1-13 sp. nov., isolated from soil.</title>
        <authorList>
            <person name="Dahal R.H."/>
            <person name="Chaudhary D.K."/>
        </authorList>
    </citation>
    <scope>NUCLEOTIDE SEQUENCE [LARGE SCALE GENOMIC DNA]</scope>
    <source>
        <strain evidence="2 3">G-6-1-13</strain>
    </source>
</reference>
<gene>
    <name evidence="2" type="ORF">HHL17_32775</name>
</gene>
<dbReference type="Proteomes" id="UP000583266">
    <property type="component" value="Unassembled WGS sequence"/>
</dbReference>
<dbReference type="Gene3D" id="2.160.20.10">
    <property type="entry name" value="Single-stranded right-handed beta-helix, Pectin lyase-like"/>
    <property type="match status" value="1"/>
</dbReference>
<sequence length="984" mass="108363">MKNTFIFLISILTATASIAAAASDPARHNANRTAIPLPLPRAEAKPVSPHIAAISADTIKLVTGSTYAYTVDTKENEGLISTATTVAHLLAELQTNVAIFRRQITSADGKPKDSGLIAAGDRLTLTNARGSTTYYLLPQQRALTGQLELQKPTITAQIKNTLTLHYTAGQRSPDAMVSIRFPAGINITEENTTVNVIGRGTVLLKDLPSQSIGRTGTRYSYTRVGEAVISKEPDGGTTLTLRHLDLRPANGPDIVLTIHDVMPTNTGQYFISAACTTSKPAILTSSGLARETASLWVTNTITDFKRVLIKDKPYHELSNDYTQAHFRWTPIAAGKASIELSTDTGRHWSAAKATIDVEHGTAVITGLRKDKLYHFRLVLKNGRSNITSYYTGLLDVKQFGVYGNDTTDHTDRINEAITFVHNIGGGTLFFSEGIFNVRTVHLQSNVYLYIGKQATIRALKGADAPETTWFSDRAYRSGLSPIDPGPYEDPENYLTKQDVGHHYFHNAMFFGERLDNIKIIGNGLITGNGNLVTSDKVMNNTPDKRGDKMFSLKLCTNVEIGGIHRDNDLWYDSTKDMPYYVGQDNFDDSNMLQIDRAGHFVLLATGTDTLFVHDTYFGKMNQTNVRDIYDFMACNQVTVRNIYSRVSSDDIVKPGSDCSLGFTRPARHYRVRNVIGDTNCNLFQVGSETADDIMDICVDNIYVLGANKAGFSISTNDGAHVKDIHLNCGHTGPVNQRSRMMRTTAPFFISISNRGRVIGATVGKYSFREEDRKRTELLVQNVSIGQVENIIINSIDITEVYSGSSFGHGTRWKPFDGSQGRSTSIIAGYGLPASSDVEGGLDFTLPDGRHTGYIRNVVFNDVHITDKGGRPLADTANRPPELGVGQYNVSNLKVQPSYGLWARHVEGLTIRESSFNYEKRDSRYALFLDDVRGAEISGVKAVRAADATDWLRCIRSSGVHWKNILFYQDEWGKSPVSPDGISSR</sequence>
<dbReference type="EMBL" id="JABBGC010000004">
    <property type="protein sequence ID" value="NML42006.1"/>
    <property type="molecule type" value="Genomic_DNA"/>
</dbReference>
<organism evidence="2 3">
    <name type="scientific">Chitinophaga fulva</name>
    <dbReference type="NCBI Taxonomy" id="2728842"/>
    <lineage>
        <taxon>Bacteria</taxon>
        <taxon>Pseudomonadati</taxon>
        <taxon>Bacteroidota</taxon>
        <taxon>Chitinophagia</taxon>
        <taxon>Chitinophagales</taxon>
        <taxon>Chitinophagaceae</taxon>
        <taxon>Chitinophaga</taxon>
    </lineage>
</organism>
<dbReference type="AlphaFoldDB" id="A0A848GTR2"/>
<feature type="signal peptide" evidence="1">
    <location>
        <begin position="1"/>
        <end position="21"/>
    </location>
</feature>
<dbReference type="InterPro" id="IPR051801">
    <property type="entry name" value="GH28_Enzymes"/>
</dbReference>
<protein>
    <submittedName>
        <fullName evidence="2">Endopygalactorunase</fullName>
    </submittedName>
</protein>
<dbReference type="InterPro" id="IPR012334">
    <property type="entry name" value="Pectin_lyas_fold"/>
</dbReference>
<dbReference type="PANTHER" id="PTHR31339:SF9">
    <property type="entry name" value="PLASMIN AND FIBRONECTIN-BINDING PROTEIN A"/>
    <property type="match status" value="1"/>
</dbReference>
<keyword evidence="3" id="KW-1185">Reference proteome</keyword>
<evidence type="ECO:0000313" key="3">
    <source>
        <dbReference type="Proteomes" id="UP000583266"/>
    </source>
</evidence>
<dbReference type="CDD" id="cd14670">
    <property type="entry name" value="BslA_like"/>
    <property type="match status" value="1"/>
</dbReference>
<proteinExistence type="predicted"/>
<evidence type="ECO:0000256" key="1">
    <source>
        <dbReference type="SAM" id="SignalP"/>
    </source>
</evidence>
<comment type="caution">
    <text evidence="2">The sequence shown here is derived from an EMBL/GenBank/DDBJ whole genome shotgun (WGS) entry which is preliminary data.</text>
</comment>
<dbReference type="RefSeq" id="WP_169229008.1">
    <property type="nucleotide sequence ID" value="NZ_JABBGC010000004.1"/>
</dbReference>
<feature type="chain" id="PRO_5032516110" evidence="1">
    <location>
        <begin position="22"/>
        <end position="984"/>
    </location>
</feature>
<dbReference type="InterPro" id="IPR034650">
    <property type="entry name" value="YuaB-like"/>
</dbReference>
<keyword evidence="1" id="KW-0732">Signal</keyword>